<dbReference type="EMBL" id="SGWQ01000001">
    <property type="protein sequence ID" value="RZS44715.1"/>
    <property type="molecule type" value="Genomic_DNA"/>
</dbReference>
<keyword evidence="2" id="KW-1185">Reference proteome</keyword>
<name>A0A4Q7L5U6_9PSEU</name>
<evidence type="ECO:0000313" key="2">
    <source>
        <dbReference type="Proteomes" id="UP000294257"/>
    </source>
</evidence>
<dbReference type="RefSeq" id="WP_130342362.1">
    <property type="nucleotide sequence ID" value="NZ_SGWQ01000001.1"/>
</dbReference>
<protein>
    <submittedName>
        <fullName evidence="1">CRISPR-associated protein Csb1</fullName>
    </submittedName>
</protein>
<proteinExistence type="predicted"/>
<dbReference type="Pfam" id="PF09617">
    <property type="entry name" value="Cas_GSU0053"/>
    <property type="match status" value="1"/>
</dbReference>
<organism evidence="1 2">
    <name type="scientific">Herbihabitans rhizosphaerae</name>
    <dbReference type="NCBI Taxonomy" id="1872711"/>
    <lineage>
        <taxon>Bacteria</taxon>
        <taxon>Bacillati</taxon>
        <taxon>Actinomycetota</taxon>
        <taxon>Actinomycetes</taxon>
        <taxon>Pseudonocardiales</taxon>
        <taxon>Pseudonocardiaceae</taxon>
        <taxon>Herbihabitans</taxon>
    </lineage>
</organism>
<dbReference type="NCBIfam" id="TIGR02570">
    <property type="entry name" value="cas7_GSU0053"/>
    <property type="match status" value="1"/>
</dbReference>
<sequence>MTRLVYEAELTPIIGSIFQPTGFPDIGTATFTRYQDGDKVPSLLVESVQSMANRLEGTAWDDAANAPVAEVAGLPWVRVVRAGSDEFLTSSRLEAHRLASAFVRDSTLDGRPVFEVMTERLGLAKDTPLNRPAIARAVAALDPFCLIHGVFFAKKEWWGQPRFERAVSAVIEAHDVQRAVSGGRKSDRVRHQIDEDAAGAAEGYGSIPFHRIEWTAKDILASFVIDTELLRSYGLPQPVTETLETLAQWEIRTLLDGGLRLRTACDLKVTDDRRHHDLPSATELHERLGELIPQCGEVFGDGEPLTVEWTAQKKTKKG</sequence>
<dbReference type="Proteomes" id="UP000294257">
    <property type="component" value="Unassembled WGS sequence"/>
</dbReference>
<dbReference type="InterPro" id="IPR013403">
    <property type="entry name" value="CRISPR-assoc_prot_Csb1/Cas7u"/>
</dbReference>
<comment type="caution">
    <text evidence="1">The sequence shown here is derived from an EMBL/GenBank/DDBJ whole genome shotgun (WGS) entry which is preliminary data.</text>
</comment>
<accession>A0A4Q7L5U6</accession>
<dbReference type="OrthoDB" id="3464590at2"/>
<gene>
    <name evidence="1" type="ORF">EV193_101592</name>
</gene>
<dbReference type="AlphaFoldDB" id="A0A4Q7L5U6"/>
<evidence type="ECO:0000313" key="1">
    <source>
        <dbReference type="EMBL" id="RZS44715.1"/>
    </source>
</evidence>
<reference evidence="1 2" key="1">
    <citation type="submission" date="2019-02" db="EMBL/GenBank/DDBJ databases">
        <title>Genomic Encyclopedia of Type Strains, Phase IV (KMG-IV): sequencing the most valuable type-strain genomes for metagenomic binning, comparative biology and taxonomic classification.</title>
        <authorList>
            <person name="Goeker M."/>
        </authorList>
    </citation>
    <scope>NUCLEOTIDE SEQUENCE [LARGE SCALE GENOMIC DNA]</scope>
    <source>
        <strain evidence="1 2">DSM 101727</strain>
    </source>
</reference>